<evidence type="ECO:0000259" key="17">
    <source>
        <dbReference type="Pfam" id="PF20658"/>
    </source>
</evidence>
<dbReference type="NCBIfam" id="TIGR01345">
    <property type="entry name" value="malate_syn_G"/>
    <property type="match status" value="1"/>
</dbReference>
<accession>A0A0F4TUQ6</accession>
<dbReference type="SUPFAM" id="SSF51645">
    <property type="entry name" value="Malate synthase G"/>
    <property type="match status" value="1"/>
</dbReference>
<dbReference type="Pfam" id="PF20656">
    <property type="entry name" value="MS_N"/>
    <property type="match status" value="1"/>
</dbReference>
<dbReference type="FunFam" id="3.20.20.360:FF:000002">
    <property type="entry name" value="Malate synthase G"/>
    <property type="match status" value="1"/>
</dbReference>
<evidence type="ECO:0000256" key="1">
    <source>
        <dbReference type="ARBA" id="ARBA00001946"/>
    </source>
</evidence>
<evidence type="ECO:0000256" key="7">
    <source>
        <dbReference type="ARBA" id="ARBA00022842"/>
    </source>
</evidence>
<feature type="active site" description="Proton donor" evidence="11 13">
    <location>
        <position position="635"/>
    </location>
</feature>
<evidence type="ECO:0000256" key="12">
    <source>
        <dbReference type="NCBIfam" id="TIGR01345"/>
    </source>
</evidence>
<dbReference type="GO" id="GO:0000287">
    <property type="term" value="F:magnesium ion binding"/>
    <property type="evidence" value="ECO:0007669"/>
    <property type="project" value="TreeGrafter"/>
</dbReference>
<evidence type="ECO:0000256" key="14">
    <source>
        <dbReference type="RuleBase" id="RU003572"/>
    </source>
</evidence>
<dbReference type="InterPro" id="IPR006253">
    <property type="entry name" value="Malate_synthG"/>
</dbReference>
<evidence type="ECO:0000256" key="8">
    <source>
        <dbReference type="ARBA" id="ARBA00023097"/>
    </source>
</evidence>
<keyword evidence="19" id="KW-0012">Acyltransferase</keyword>
<evidence type="ECO:0000313" key="19">
    <source>
        <dbReference type="EMBL" id="KJZ48156.1"/>
    </source>
</evidence>
<dbReference type="NCBIfam" id="NF002825">
    <property type="entry name" value="PRK02999.1"/>
    <property type="match status" value="1"/>
</dbReference>
<evidence type="ECO:0000259" key="18">
    <source>
        <dbReference type="Pfam" id="PF20659"/>
    </source>
</evidence>
<feature type="binding site" evidence="11">
    <location>
        <position position="545"/>
    </location>
    <ligand>
        <name>acetyl-CoA</name>
        <dbReference type="ChEBI" id="CHEBI:57288"/>
    </ligand>
</feature>
<keyword evidence="6 11" id="KW-0479">Metal-binding</keyword>
<dbReference type="InterPro" id="IPR048355">
    <property type="entry name" value="MS_C"/>
</dbReference>
<feature type="binding site" evidence="11">
    <location>
        <begin position="129"/>
        <end position="130"/>
    </location>
    <ligand>
        <name>acetyl-CoA</name>
        <dbReference type="ChEBI" id="CHEBI:57288"/>
    </ligand>
</feature>
<evidence type="ECO:0000256" key="9">
    <source>
        <dbReference type="ARBA" id="ARBA00047918"/>
    </source>
</evidence>
<evidence type="ECO:0000256" key="3">
    <source>
        <dbReference type="ARBA" id="ARBA00022490"/>
    </source>
</evidence>
<dbReference type="Pfam" id="PF20658">
    <property type="entry name" value="MSG_insertion"/>
    <property type="match status" value="1"/>
</dbReference>
<dbReference type="InterPro" id="IPR044856">
    <property type="entry name" value="Malate_synth_C_sf"/>
</dbReference>
<gene>
    <name evidence="11" type="primary">glcB</name>
    <name evidence="19" type="ORF">VC35_09280</name>
</gene>
<dbReference type="GO" id="GO:0006097">
    <property type="term" value="P:glyoxylate cycle"/>
    <property type="evidence" value="ECO:0007669"/>
    <property type="project" value="UniProtKB-UniRule"/>
</dbReference>
<feature type="binding site" evidence="11">
    <location>
        <begin position="461"/>
        <end position="464"/>
    </location>
    <ligand>
        <name>glyoxylate</name>
        <dbReference type="ChEBI" id="CHEBI:36655"/>
    </ligand>
</feature>
<comment type="subunit">
    <text evidence="11">Monomer.</text>
</comment>
<dbReference type="EMBL" id="LACC01000011">
    <property type="protein sequence ID" value="KJZ48156.1"/>
    <property type="molecule type" value="Genomic_DNA"/>
</dbReference>
<dbReference type="OrthoDB" id="9762054at2"/>
<dbReference type="PATRIC" id="fig|294.132.peg.589"/>
<dbReference type="RefSeq" id="WP_046039414.1">
    <property type="nucleotide sequence ID" value="NZ_LACC01000011.1"/>
</dbReference>
<dbReference type="GO" id="GO:0004474">
    <property type="term" value="F:malate synthase activity"/>
    <property type="evidence" value="ECO:0007669"/>
    <property type="project" value="UniProtKB-UniRule"/>
</dbReference>
<keyword evidence="7 11" id="KW-0460">Magnesium</keyword>
<comment type="pathway">
    <text evidence="11 14">Carbohydrate metabolism; glyoxylate cycle; (S)-malate from isocitrate: step 2/2.</text>
</comment>
<proteinExistence type="inferred from homology"/>
<feature type="binding site" evidence="11">
    <location>
        <position position="436"/>
    </location>
    <ligand>
        <name>glyoxylate</name>
        <dbReference type="ChEBI" id="CHEBI:36655"/>
    </ligand>
</feature>
<comment type="caution">
    <text evidence="11">Lacks conserved residue(s) required for the propagation of feature annotation.</text>
</comment>
<dbReference type="EC" id="2.3.3.9" evidence="11 12"/>
<dbReference type="GO" id="GO:0009436">
    <property type="term" value="P:glyoxylate catabolic process"/>
    <property type="evidence" value="ECO:0007669"/>
    <property type="project" value="TreeGrafter"/>
</dbReference>
<feature type="modified residue" description="Cysteine sulfenic acid (-SOH)" evidence="11">
    <location>
        <position position="621"/>
    </location>
</feature>
<protein>
    <recommendedName>
        <fullName evidence="11 12">Malate synthase G</fullName>
        <ecNumber evidence="11 12">2.3.3.9</ecNumber>
    </recommendedName>
</protein>
<feature type="binding site" evidence="11">
    <location>
        <position position="280"/>
    </location>
    <ligand>
        <name>acetyl-CoA</name>
        <dbReference type="ChEBI" id="CHEBI:57288"/>
    </ligand>
</feature>
<feature type="binding site" evidence="11">
    <location>
        <position position="344"/>
    </location>
    <ligand>
        <name>glyoxylate</name>
        <dbReference type="ChEBI" id="CHEBI:36655"/>
    </ligand>
</feature>
<dbReference type="UniPathway" id="UPA00703">
    <property type="reaction ID" value="UER00720"/>
</dbReference>
<dbReference type="Gene3D" id="1.20.1220.12">
    <property type="entry name" value="Malate synthase, domain III"/>
    <property type="match status" value="1"/>
</dbReference>
<sequence>MTEHVQVGGLQVAKVLFDFVNNEAIPGTGLTADKFWAGADKVIHDLAPKNKALLAKRDDFQARIDGWHQARRALGTAQVHDPKAYKAFLQDIGYLLPEAADFQATTQNVDEEIARMAGPQLVVPVMNARFALNASNARWGSLYDALYGTDAISEADGAEKGKGYNKVRGDKVIAFARAFLDEAAPLAAGSHVDSTGYKIVDGKLVVALKGGSNTGLRNDAQLIGFQGDAAAPTAILLKNNGLHFEIQVDASTPVGQTDAAGVKDILMEAALTTIMDCEDSVAAVDADDKVVIYRNWLGLMKGDLSENVAKGGQTFTRTMNADRTYTAVDGSELSLHGRSLLFVRNVGHLMTIDAILDKDGNEVPEGILDGLVTCLASMHNLNGNTSRKNTRTGSIYIVKPKMHGPEEAAFTNELFGRIEDVLGLPRNTLKVGIMDEERRTTINLKACIKAASERVVFINTGFLDRTGDEIHTSMEAGPMVRKADMKAEKWIGAYENSNVDIGLSTGLQGRAQIGKGMWAMPDLMAAMLEQKIAHPMAGANTAWVPSPTAAALHALHYHKVDVFARQAELAKRAHASVDDILTIPLAVNPQWTAEQIKNELDNNSQGILGYVVRWIDQGVGCSKVPDINDVGLMEDRATLRISSQHIANWLRHGIVTEEQVMESLKRMAPVVDRQNAGDALYRPLAPNFDSNIAFQAAVELVVEGTKQPNGYTEPVLHRRRREFKAANGL</sequence>
<dbReference type="Pfam" id="PF01274">
    <property type="entry name" value="MS_TIM-barrel"/>
    <property type="match status" value="1"/>
</dbReference>
<dbReference type="GO" id="GO:0006099">
    <property type="term" value="P:tricarboxylic acid cycle"/>
    <property type="evidence" value="ECO:0007669"/>
    <property type="project" value="UniProtKB-KW"/>
</dbReference>
<dbReference type="HAMAP" id="MF_00641">
    <property type="entry name" value="Malate_synth_G"/>
    <property type="match status" value="1"/>
</dbReference>
<feature type="domain" description="Malate synthase TIM barrel" evidence="15">
    <location>
        <begin position="341"/>
        <end position="582"/>
    </location>
</feature>
<comment type="subcellular location">
    <subcellularLocation>
        <location evidence="11 14">Cytoplasm</location>
    </subcellularLocation>
</comment>
<keyword evidence="2 11" id="KW-0329">Glyoxylate bypass</keyword>
<evidence type="ECO:0000256" key="6">
    <source>
        <dbReference type="ARBA" id="ARBA00022723"/>
    </source>
</evidence>
<reference evidence="19 20" key="1">
    <citation type="submission" date="2015-03" db="EMBL/GenBank/DDBJ databases">
        <title>Comparative genomics of Pseudomonas insights into diversity of traits involved in vanlence and defense.</title>
        <authorList>
            <person name="Qin Y."/>
        </authorList>
    </citation>
    <scope>NUCLEOTIDE SEQUENCE [LARGE SCALE GENOMIC DNA]</scope>
    <source>
        <strain evidence="19 20">C8</strain>
    </source>
</reference>
<dbReference type="InterPro" id="IPR001465">
    <property type="entry name" value="Malate_synthase_TIM"/>
</dbReference>
<dbReference type="InterPro" id="IPR046363">
    <property type="entry name" value="MS_N_TIM-barrel_dom"/>
</dbReference>
<feature type="binding site" evidence="11">
    <location>
        <position position="436"/>
    </location>
    <ligand>
        <name>Mg(2+)</name>
        <dbReference type="ChEBI" id="CHEBI:18420"/>
    </ligand>
</feature>
<evidence type="ECO:0000313" key="20">
    <source>
        <dbReference type="Proteomes" id="UP000033588"/>
    </source>
</evidence>
<evidence type="ECO:0000256" key="4">
    <source>
        <dbReference type="ARBA" id="ARBA00022532"/>
    </source>
</evidence>
<dbReference type="InterPro" id="IPR048357">
    <property type="entry name" value="MSG_insertion"/>
</dbReference>
<dbReference type="InterPro" id="IPR048356">
    <property type="entry name" value="MS_N"/>
</dbReference>
<dbReference type="PANTHER" id="PTHR42739">
    <property type="entry name" value="MALATE SYNTHASE G"/>
    <property type="match status" value="1"/>
</dbReference>
<evidence type="ECO:0000256" key="11">
    <source>
        <dbReference type="HAMAP-Rule" id="MF_00641"/>
    </source>
</evidence>
<comment type="caution">
    <text evidence="19">The sequence shown here is derived from an EMBL/GenBank/DDBJ whole genome shotgun (WGS) entry which is preliminary data.</text>
</comment>
<evidence type="ECO:0000256" key="2">
    <source>
        <dbReference type="ARBA" id="ARBA00022435"/>
    </source>
</evidence>
<organism evidence="19 20">
    <name type="scientific">Pseudomonas fluorescens</name>
    <dbReference type="NCBI Taxonomy" id="294"/>
    <lineage>
        <taxon>Bacteria</taxon>
        <taxon>Pseudomonadati</taxon>
        <taxon>Pseudomonadota</taxon>
        <taxon>Gammaproteobacteria</taxon>
        <taxon>Pseudomonadales</taxon>
        <taxon>Pseudomonadaceae</taxon>
        <taxon>Pseudomonas</taxon>
    </lineage>
</organism>
<comment type="similarity">
    <text evidence="11 14">Belongs to the malate synthase family. GlcB subfamily.</text>
</comment>
<evidence type="ECO:0000259" key="16">
    <source>
        <dbReference type="Pfam" id="PF20656"/>
    </source>
</evidence>
<dbReference type="GO" id="GO:0005829">
    <property type="term" value="C:cytosol"/>
    <property type="evidence" value="ECO:0007669"/>
    <property type="project" value="TreeGrafter"/>
</dbReference>
<evidence type="ECO:0000256" key="13">
    <source>
        <dbReference type="PIRSR" id="PIRSR601465-50"/>
    </source>
</evidence>
<evidence type="ECO:0000256" key="5">
    <source>
        <dbReference type="ARBA" id="ARBA00022679"/>
    </source>
</evidence>
<feature type="domain" description="Malate synthase N-terminal" evidence="16">
    <location>
        <begin position="17"/>
        <end position="69"/>
    </location>
</feature>
<comment type="function">
    <text evidence="10 11">Involved in the glycolate utilization. Catalyzes the condensation and subsequent hydrolysis of acetyl-coenzyme A (acetyl-CoA) and glyoxylate to form malate and CoA.</text>
</comment>
<evidence type="ECO:0000256" key="10">
    <source>
        <dbReference type="ARBA" id="ARBA00054368"/>
    </source>
</evidence>
<dbReference type="Proteomes" id="UP000033588">
    <property type="component" value="Unassembled WGS sequence"/>
</dbReference>
<dbReference type="Pfam" id="PF20659">
    <property type="entry name" value="MS_C"/>
    <property type="match status" value="1"/>
</dbReference>
<comment type="catalytic activity">
    <reaction evidence="9 11 14">
        <text>glyoxylate + acetyl-CoA + H2O = (S)-malate + CoA + H(+)</text>
        <dbReference type="Rhea" id="RHEA:18181"/>
        <dbReference type="ChEBI" id="CHEBI:15377"/>
        <dbReference type="ChEBI" id="CHEBI:15378"/>
        <dbReference type="ChEBI" id="CHEBI:15589"/>
        <dbReference type="ChEBI" id="CHEBI:36655"/>
        <dbReference type="ChEBI" id="CHEBI:57287"/>
        <dbReference type="ChEBI" id="CHEBI:57288"/>
        <dbReference type="EC" id="2.3.3.9"/>
    </reaction>
</comment>
<keyword evidence="3 11" id="KW-0963">Cytoplasm</keyword>
<comment type="cofactor">
    <cofactor evidence="1 11">
        <name>Mg(2+)</name>
        <dbReference type="ChEBI" id="CHEBI:18420"/>
    </cofactor>
</comment>
<dbReference type="PANTHER" id="PTHR42739:SF1">
    <property type="entry name" value="MALATE SYNTHASE G"/>
    <property type="match status" value="1"/>
</dbReference>
<feature type="domain" description="Malate synthase G alpha-beta insertion" evidence="17">
    <location>
        <begin position="164"/>
        <end position="239"/>
    </location>
</feature>
<name>A0A0F4TUQ6_PSEFL</name>
<dbReference type="Gene3D" id="3.20.20.360">
    <property type="entry name" value="Malate synthase, domain 3"/>
    <property type="match status" value="2"/>
</dbReference>
<keyword evidence="4 11" id="KW-0816">Tricarboxylic acid cycle</keyword>
<evidence type="ECO:0000259" key="15">
    <source>
        <dbReference type="Pfam" id="PF01274"/>
    </source>
</evidence>
<keyword evidence="5 11" id="KW-0808">Transferase</keyword>
<dbReference type="InterPro" id="IPR011076">
    <property type="entry name" value="Malate_synth_sf"/>
</dbReference>
<feature type="binding site" evidence="11">
    <location>
        <position position="122"/>
    </location>
    <ligand>
        <name>acetyl-CoA</name>
        <dbReference type="ChEBI" id="CHEBI:57288"/>
    </ligand>
</feature>
<dbReference type="CDD" id="cd00728">
    <property type="entry name" value="malate_synt_G"/>
    <property type="match status" value="1"/>
</dbReference>
<feature type="domain" description="Malate synthase C-terminal" evidence="18">
    <location>
        <begin position="595"/>
        <end position="697"/>
    </location>
</feature>
<feature type="active site" description="Proton acceptor" evidence="11 13">
    <location>
        <position position="344"/>
    </location>
</feature>
<keyword evidence="8 11" id="KW-0558">Oxidation</keyword>
<feature type="binding site" evidence="11">
    <location>
        <position position="464"/>
    </location>
    <ligand>
        <name>Mg(2+)</name>
        <dbReference type="ChEBI" id="CHEBI:18420"/>
    </ligand>
</feature>
<dbReference type="AlphaFoldDB" id="A0A0F4TUQ6"/>
<feature type="binding site" evidence="11">
    <location>
        <position position="317"/>
    </location>
    <ligand>
        <name>acetyl-CoA</name>
        <dbReference type="ChEBI" id="CHEBI:57288"/>
    </ligand>
</feature>